<feature type="transmembrane region" description="Helical" evidence="1">
    <location>
        <begin position="12"/>
        <end position="35"/>
    </location>
</feature>
<dbReference type="AlphaFoldDB" id="A0AB72ZPM1"/>
<sequence>MFLSVPVGFFTVYLFCIKNILVNKFNMLYGFILIFHVR</sequence>
<keyword evidence="1" id="KW-0812">Transmembrane</keyword>
<comment type="caution">
    <text evidence="2">The sequence shown here is derived from an EMBL/GenBank/DDBJ whole genome shotgun (WGS) entry which is preliminary data.</text>
</comment>
<accession>A0AB72ZPM1</accession>
<dbReference type="EMBL" id="AKRT01000312">
    <property type="protein sequence ID" value="EIR18185.1"/>
    <property type="molecule type" value="Genomic_DNA"/>
</dbReference>
<proteinExistence type="predicted"/>
<keyword evidence="1" id="KW-0472">Membrane</keyword>
<protein>
    <submittedName>
        <fullName evidence="2">Membrane protein</fullName>
    </submittedName>
</protein>
<dbReference type="Proteomes" id="UP000003231">
    <property type="component" value="Unassembled WGS sequence"/>
</dbReference>
<keyword evidence="1" id="KW-1133">Transmembrane helix</keyword>
<reference evidence="2 3" key="1">
    <citation type="submission" date="2012-05" db="EMBL/GenBank/DDBJ databases">
        <title>Genome sequence of Yersinia Pestis PY-08.</title>
        <authorList>
            <person name="Santana-Cruz I."/>
            <person name="Sengamalay N."/>
            <person name="McCracken C."/>
            <person name="Daugherty S.C."/>
            <person name="Maroo A."/>
            <person name="Vara P.G."/>
            <person name="Tallon L.J."/>
            <person name="Sadzewicz L."/>
            <person name="Vinetz J.M."/>
            <person name="Cespedes Zambrano M.J."/>
            <person name="Fraser-Liggett C.M."/>
            <person name="Tettelin H."/>
        </authorList>
    </citation>
    <scope>NUCLEOTIDE SEQUENCE [LARGE SCALE GENOMIC DNA]</scope>
    <source>
        <strain evidence="2 3">PY-08</strain>
    </source>
</reference>
<evidence type="ECO:0000256" key="1">
    <source>
        <dbReference type="SAM" id="Phobius"/>
    </source>
</evidence>
<evidence type="ECO:0000313" key="2">
    <source>
        <dbReference type="EMBL" id="EIR18185.1"/>
    </source>
</evidence>
<gene>
    <name evidence="2" type="ORF">YPPY08_2552</name>
</gene>
<organism evidence="2 3">
    <name type="scientific">Yersinia pestis PY-08</name>
    <dbReference type="NCBI Taxonomy" id="992134"/>
    <lineage>
        <taxon>Bacteria</taxon>
        <taxon>Pseudomonadati</taxon>
        <taxon>Pseudomonadota</taxon>
        <taxon>Gammaproteobacteria</taxon>
        <taxon>Enterobacterales</taxon>
        <taxon>Yersiniaceae</taxon>
        <taxon>Yersinia</taxon>
    </lineage>
</organism>
<name>A0AB72ZPM1_YERPE</name>
<evidence type="ECO:0000313" key="3">
    <source>
        <dbReference type="Proteomes" id="UP000003231"/>
    </source>
</evidence>